<evidence type="ECO:0000313" key="1">
    <source>
        <dbReference type="EMBL" id="MEE2058946.1"/>
    </source>
</evidence>
<comment type="caution">
    <text evidence="1">The sequence shown here is derived from an EMBL/GenBank/DDBJ whole genome shotgun (WGS) entry which is preliminary data.</text>
</comment>
<evidence type="ECO:0008006" key="3">
    <source>
        <dbReference type="Google" id="ProtNLM"/>
    </source>
</evidence>
<protein>
    <recommendedName>
        <fullName evidence="3">Excreted virulence factor EspC (Type VII ESX diderm)</fullName>
    </recommendedName>
</protein>
<name>A0ABU7LBM4_9NOCA</name>
<organism evidence="1 2">
    <name type="scientific">Rhodococcus artemisiae</name>
    <dbReference type="NCBI Taxonomy" id="714159"/>
    <lineage>
        <taxon>Bacteria</taxon>
        <taxon>Bacillati</taxon>
        <taxon>Actinomycetota</taxon>
        <taxon>Actinomycetes</taxon>
        <taxon>Mycobacteriales</taxon>
        <taxon>Nocardiaceae</taxon>
        <taxon>Rhodococcus</taxon>
    </lineage>
</organism>
<reference evidence="1 2" key="1">
    <citation type="submission" date="2023-07" db="EMBL/GenBank/DDBJ databases">
        <authorList>
            <person name="Girao M."/>
            <person name="Carvalho M.F."/>
        </authorList>
    </citation>
    <scope>NUCLEOTIDE SEQUENCE [LARGE SCALE GENOMIC DNA]</scope>
    <source>
        <strain evidence="1 2">YIM65754</strain>
    </source>
</reference>
<dbReference type="Proteomes" id="UP001336020">
    <property type="component" value="Unassembled WGS sequence"/>
</dbReference>
<evidence type="ECO:0000313" key="2">
    <source>
        <dbReference type="Proteomes" id="UP001336020"/>
    </source>
</evidence>
<dbReference type="RefSeq" id="WP_330134174.1">
    <property type="nucleotide sequence ID" value="NZ_JAUTXY010000006.1"/>
</dbReference>
<gene>
    <name evidence="1" type="ORF">Q7514_15605</name>
</gene>
<keyword evidence="2" id="KW-1185">Reference proteome</keyword>
<accession>A0ABU7LBM4</accession>
<proteinExistence type="predicted"/>
<dbReference type="EMBL" id="JAUTXY010000006">
    <property type="protein sequence ID" value="MEE2058946.1"/>
    <property type="molecule type" value="Genomic_DNA"/>
</dbReference>
<sequence>MTDHRIESLRQNAALLTDCGLVTAAGVLLREADRIEREQADEKRIDDYAEEAYRAAGVFLKSGTNWARADDRAKDCYRAVVRAVLAKRDEDRAEWGKTIPDGPAYQYGRDFTIGVRK</sequence>